<evidence type="ECO:0000256" key="1">
    <source>
        <dbReference type="SAM" id="SignalP"/>
    </source>
</evidence>
<reference evidence="3 4" key="1">
    <citation type="submission" date="2020-08" db="EMBL/GenBank/DDBJ databases">
        <title>Exploring microbial biodiversity for novel pathways involved in the catabolism of aromatic compounds derived from lignin.</title>
        <authorList>
            <person name="Elkins J."/>
        </authorList>
    </citation>
    <scope>NUCLEOTIDE SEQUENCE [LARGE SCALE GENOMIC DNA]</scope>
    <source>
        <strain evidence="3 4">B1D3A</strain>
    </source>
</reference>
<protein>
    <recommendedName>
        <fullName evidence="2">Ice-binding protein C-terminal domain-containing protein</fullName>
    </recommendedName>
</protein>
<feature type="domain" description="Ice-binding protein C-terminal" evidence="2">
    <location>
        <begin position="147"/>
        <end position="171"/>
    </location>
</feature>
<gene>
    <name evidence="3" type="ORF">HNP60_000639</name>
</gene>
<dbReference type="Pfam" id="PF07589">
    <property type="entry name" value="PEP-CTERM"/>
    <property type="match status" value="1"/>
</dbReference>
<evidence type="ECO:0000313" key="3">
    <source>
        <dbReference type="EMBL" id="MBB5984665.1"/>
    </source>
</evidence>
<sequence length="181" mass="19572">MKKLLLAALLAAGSTAPAQALKLYMDATVVETEWDGPILVSEISYDYTCFLDIDEGFVLADTNLLYPACSNYSSACELVLDGNTMHVFMPSYGPLGSNVMSLTFQNDIHTLADIQPDLFESGGVFLYLLAPDHVGTEIIGTIHRVYAVPEPATWAMMIGGFALAGGALRRRRGMAARVQFA</sequence>
<proteinExistence type="predicted"/>
<dbReference type="Proteomes" id="UP001138540">
    <property type="component" value="Unassembled WGS sequence"/>
</dbReference>
<feature type="chain" id="PRO_5047290865" description="Ice-binding protein C-terminal domain-containing protein" evidence="1">
    <location>
        <begin position="21"/>
        <end position="181"/>
    </location>
</feature>
<dbReference type="EMBL" id="JACHKA010000001">
    <property type="protein sequence ID" value="MBB5984665.1"/>
    <property type="molecule type" value="Genomic_DNA"/>
</dbReference>
<dbReference type="NCBIfam" id="NF035944">
    <property type="entry name" value="PEPxxWA-CTERM"/>
    <property type="match status" value="1"/>
</dbReference>
<keyword evidence="1" id="KW-0732">Signal</keyword>
<dbReference type="NCBIfam" id="TIGR02595">
    <property type="entry name" value="PEP_CTERM"/>
    <property type="match status" value="1"/>
</dbReference>
<evidence type="ECO:0000313" key="4">
    <source>
        <dbReference type="Proteomes" id="UP001138540"/>
    </source>
</evidence>
<feature type="signal peptide" evidence="1">
    <location>
        <begin position="1"/>
        <end position="20"/>
    </location>
</feature>
<organism evidence="3 4">
    <name type="scientific">Sphingobium lignivorans</name>
    <dbReference type="NCBI Taxonomy" id="2735886"/>
    <lineage>
        <taxon>Bacteria</taxon>
        <taxon>Pseudomonadati</taxon>
        <taxon>Pseudomonadota</taxon>
        <taxon>Alphaproteobacteria</taxon>
        <taxon>Sphingomonadales</taxon>
        <taxon>Sphingomonadaceae</taxon>
        <taxon>Sphingobium</taxon>
    </lineage>
</organism>
<dbReference type="InterPro" id="IPR013424">
    <property type="entry name" value="Ice-binding_C"/>
</dbReference>
<accession>A0ABR6NBK7</accession>
<evidence type="ECO:0000259" key="2">
    <source>
        <dbReference type="Pfam" id="PF07589"/>
    </source>
</evidence>
<keyword evidence="4" id="KW-1185">Reference proteome</keyword>
<name>A0ABR6NBK7_9SPHN</name>
<dbReference type="RefSeq" id="WP_184150101.1">
    <property type="nucleotide sequence ID" value="NZ_JACHKA010000001.1"/>
</dbReference>
<comment type="caution">
    <text evidence="3">The sequence shown here is derived from an EMBL/GenBank/DDBJ whole genome shotgun (WGS) entry which is preliminary data.</text>
</comment>